<dbReference type="SUPFAM" id="SSF81573">
    <property type="entry name" value="F1F0 ATP synthase subunit B, membrane domain"/>
    <property type="match status" value="1"/>
</dbReference>
<evidence type="ECO:0000313" key="6">
    <source>
        <dbReference type="EMBL" id="PAB58882.1"/>
    </source>
</evidence>
<evidence type="ECO:0000256" key="2">
    <source>
        <dbReference type="ARBA" id="ARBA00022781"/>
    </source>
</evidence>
<gene>
    <name evidence="6" type="ORF">CCE28_13400</name>
</gene>
<dbReference type="GO" id="GO:0006754">
    <property type="term" value="P:ATP biosynthetic process"/>
    <property type="evidence" value="ECO:0007669"/>
    <property type="project" value="UniProtKB-KW"/>
</dbReference>
<protein>
    <submittedName>
        <fullName evidence="6">ATPase</fullName>
    </submittedName>
</protein>
<dbReference type="OrthoDB" id="1690557at2"/>
<organism evidence="6 7">
    <name type="scientific">Anaeromicrobium sediminis</name>
    <dbReference type="NCBI Taxonomy" id="1478221"/>
    <lineage>
        <taxon>Bacteria</taxon>
        <taxon>Bacillati</taxon>
        <taxon>Bacillota</taxon>
        <taxon>Clostridia</taxon>
        <taxon>Peptostreptococcales</taxon>
        <taxon>Thermotaleaceae</taxon>
        <taxon>Anaeromicrobium</taxon>
    </lineage>
</organism>
<keyword evidence="7" id="KW-1185">Reference proteome</keyword>
<dbReference type="RefSeq" id="WP_095134236.1">
    <property type="nucleotide sequence ID" value="NZ_NIBG01000011.1"/>
</dbReference>
<dbReference type="GO" id="GO:1902600">
    <property type="term" value="P:proton transmembrane transport"/>
    <property type="evidence" value="ECO:0007669"/>
    <property type="project" value="UniProtKB-KW"/>
</dbReference>
<keyword evidence="5" id="KW-0175">Coiled coil</keyword>
<evidence type="ECO:0000256" key="3">
    <source>
        <dbReference type="ARBA" id="ARBA00023065"/>
    </source>
</evidence>
<reference evidence="6 7" key="1">
    <citation type="submission" date="2017-06" db="EMBL/GenBank/DDBJ databases">
        <title>Draft genome sequence of anaerobic fermentative bacterium Anaeromicrobium sediminis DY2726D isolated from West Pacific Ocean sediments.</title>
        <authorList>
            <person name="Zeng X."/>
        </authorList>
    </citation>
    <scope>NUCLEOTIDE SEQUENCE [LARGE SCALE GENOMIC DNA]</scope>
    <source>
        <strain evidence="6 7">DY2726D</strain>
    </source>
</reference>
<keyword evidence="1" id="KW-0813">Transport</keyword>
<comment type="caution">
    <text evidence="6">The sequence shown here is derived from an EMBL/GenBank/DDBJ whole genome shotgun (WGS) entry which is preliminary data.</text>
</comment>
<evidence type="ECO:0000256" key="5">
    <source>
        <dbReference type="SAM" id="Coils"/>
    </source>
</evidence>
<keyword evidence="4" id="KW-0066">ATP synthesis</keyword>
<evidence type="ECO:0000313" key="7">
    <source>
        <dbReference type="Proteomes" id="UP000216024"/>
    </source>
</evidence>
<keyword evidence="3" id="KW-0406">Ion transport</keyword>
<evidence type="ECO:0000256" key="4">
    <source>
        <dbReference type="ARBA" id="ARBA00023310"/>
    </source>
</evidence>
<dbReference type="EMBL" id="NIBG01000011">
    <property type="protein sequence ID" value="PAB58882.1"/>
    <property type="molecule type" value="Genomic_DNA"/>
</dbReference>
<keyword evidence="2" id="KW-0375">Hydrogen ion transport</keyword>
<sequence length="148" mass="17161">MNVLKLLDELEDIIESSSSIPFAGKTFVDKDEILEIIKDIRLQLPDEVKQAVWIKEERQKILIEAQHEADNIIDDAKDHIEQMVEKDEVTKQAQKRAEEIIAQAQESAKEMRIGARQYTDELLLNMESQLENMLGTIKENRNELKGMR</sequence>
<name>A0A267MHJ6_9FIRM</name>
<evidence type="ECO:0000256" key="1">
    <source>
        <dbReference type="ARBA" id="ARBA00022448"/>
    </source>
</evidence>
<dbReference type="AlphaFoldDB" id="A0A267MHJ6"/>
<dbReference type="Proteomes" id="UP000216024">
    <property type="component" value="Unassembled WGS sequence"/>
</dbReference>
<proteinExistence type="predicted"/>
<dbReference type="InterPro" id="IPR028987">
    <property type="entry name" value="ATP_synth_B-like_membr_sf"/>
</dbReference>
<accession>A0A267MHJ6</accession>
<feature type="coiled-coil region" evidence="5">
    <location>
        <begin position="90"/>
        <end position="143"/>
    </location>
</feature>